<name>A0A392VAL4_9FABA</name>
<comment type="caution">
    <text evidence="1">The sequence shown here is derived from an EMBL/GenBank/DDBJ whole genome shotgun (WGS) entry which is preliminary data.</text>
</comment>
<protein>
    <submittedName>
        <fullName evidence="1">Uncharacterized protein</fullName>
    </submittedName>
</protein>
<keyword evidence="2" id="KW-1185">Reference proteome</keyword>
<feature type="non-terminal residue" evidence="1">
    <location>
        <position position="30"/>
    </location>
</feature>
<dbReference type="Proteomes" id="UP000265520">
    <property type="component" value="Unassembled WGS sequence"/>
</dbReference>
<reference evidence="1 2" key="1">
    <citation type="journal article" date="2018" name="Front. Plant Sci.">
        <title>Red Clover (Trifolium pratense) and Zigzag Clover (T. medium) - A Picture of Genomic Similarities and Differences.</title>
        <authorList>
            <person name="Dluhosova J."/>
            <person name="Istvanek J."/>
            <person name="Nedelnik J."/>
            <person name="Repkova J."/>
        </authorList>
    </citation>
    <scope>NUCLEOTIDE SEQUENCE [LARGE SCALE GENOMIC DNA]</scope>
    <source>
        <strain evidence="2">cv. 10/8</strain>
        <tissue evidence="1">Leaf</tissue>
    </source>
</reference>
<dbReference type="AlphaFoldDB" id="A0A392VAL4"/>
<evidence type="ECO:0000313" key="2">
    <source>
        <dbReference type="Proteomes" id="UP000265520"/>
    </source>
</evidence>
<dbReference type="EMBL" id="LXQA011077806">
    <property type="protein sequence ID" value="MCI83895.1"/>
    <property type="molecule type" value="Genomic_DNA"/>
</dbReference>
<organism evidence="1 2">
    <name type="scientific">Trifolium medium</name>
    <dbReference type="NCBI Taxonomy" id="97028"/>
    <lineage>
        <taxon>Eukaryota</taxon>
        <taxon>Viridiplantae</taxon>
        <taxon>Streptophyta</taxon>
        <taxon>Embryophyta</taxon>
        <taxon>Tracheophyta</taxon>
        <taxon>Spermatophyta</taxon>
        <taxon>Magnoliopsida</taxon>
        <taxon>eudicotyledons</taxon>
        <taxon>Gunneridae</taxon>
        <taxon>Pentapetalae</taxon>
        <taxon>rosids</taxon>
        <taxon>fabids</taxon>
        <taxon>Fabales</taxon>
        <taxon>Fabaceae</taxon>
        <taxon>Papilionoideae</taxon>
        <taxon>50 kb inversion clade</taxon>
        <taxon>NPAAA clade</taxon>
        <taxon>Hologalegina</taxon>
        <taxon>IRL clade</taxon>
        <taxon>Trifolieae</taxon>
        <taxon>Trifolium</taxon>
    </lineage>
</organism>
<evidence type="ECO:0000313" key="1">
    <source>
        <dbReference type="EMBL" id="MCI83895.1"/>
    </source>
</evidence>
<accession>A0A392VAL4</accession>
<sequence length="30" mass="3503">MKVIFKGFGVYQKVEENEMVKNGERLKMGL</sequence>
<proteinExistence type="predicted"/>